<evidence type="ECO:0008006" key="4">
    <source>
        <dbReference type="Google" id="ProtNLM"/>
    </source>
</evidence>
<dbReference type="PROSITE" id="PS51257">
    <property type="entry name" value="PROKAR_LIPOPROTEIN"/>
    <property type="match status" value="1"/>
</dbReference>
<accession>A0ABV7GAZ5</accession>
<evidence type="ECO:0000313" key="2">
    <source>
        <dbReference type="EMBL" id="MFC3137435.1"/>
    </source>
</evidence>
<organism evidence="2 3">
    <name type="scientific">Shewanella submarina</name>
    <dbReference type="NCBI Taxonomy" id="2016376"/>
    <lineage>
        <taxon>Bacteria</taxon>
        <taxon>Pseudomonadati</taxon>
        <taxon>Pseudomonadota</taxon>
        <taxon>Gammaproteobacteria</taxon>
        <taxon>Alteromonadales</taxon>
        <taxon>Shewanellaceae</taxon>
        <taxon>Shewanella</taxon>
    </lineage>
</organism>
<dbReference type="Proteomes" id="UP001595621">
    <property type="component" value="Unassembled WGS sequence"/>
</dbReference>
<reference evidence="3" key="1">
    <citation type="journal article" date="2019" name="Int. J. Syst. Evol. Microbiol.">
        <title>The Global Catalogue of Microorganisms (GCM) 10K type strain sequencing project: providing services to taxonomists for standard genome sequencing and annotation.</title>
        <authorList>
            <consortium name="The Broad Institute Genomics Platform"/>
            <consortium name="The Broad Institute Genome Sequencing Center for Infectious Disease"/>
            <person name="Wu L."/>
            <person name="Ma J."/>
        </authorList>
    </citation>
    <scope>NUCLEOTIDE SEQUENCE [LARGE SCALE GENOMIC DNA]</scope>
    <source>
        <strain evidence="3">KCTC 52277</strain>
    </source>
</reference>
<comment type="caution">
    <text evidence="2">The sequence shown here is derived from an EMBL/GenBank/DDBJ whole genome shotgun (WGS) entry which is preliminary data.</text>
</comment>
<keyword evidence="3" id="KW-1185">Reference proteome</keyword>
<dbReference type="EMBL" id="JBHRTD010000006">
    <property type="protein sequence ID" value="MFC3137435.1"/>
    <property type="molecule type" value="Genomic_DNA"/>
</dbReference>
<sequence length="735" mass="82596">MRLPLFTLLSLLLSLSLLAGCSPKPDAHVNFTALPGDSQTYQLYYAEREFLGERSDDPQLKNRAHGVVTYTLTQQTADTLVFEVSPQLLQARLQSTYLAINTRDNKGFGKDLGDYFLAGFTLTLNKHTGKVLEFVARGPMPDHPDLTDSGRKQLAINIAFGHKILSAVPLLNNSDANIDKAARSSHYRPSSARVVAYTNDYLVVSQQRPTGSRVHYHYGEWRVNRANGWIQASANINLEELAMGQRKISTHITAPIDGPSIFPGFFPHKALESQFLDSEPVPGNDATGMSSLSFEQLPHTKGVWGSNPYSQRGSLQFVHGFASRPLVGRLTLTDVTPLDEKQQPLPLETIALPANANRFYGGIIRSDTDLLTLSRTSEDTSQSVAGYRAKATFIPGSVTSHSIDFDDLLGDTEKIEDTRVKLNQEYEKYIVTIQQTENQELQLLQTGLKGKYFALPSPPEGMPNWLPFWEGGLMAGVRTPGFAGLRYQIEFDELPKQLHFAHIALDNRQQASSSPRELTFMLNRDYQYEPKLPPIKRERRFYSQYGRLIPHQAERQATSVAKIHPYIDYDYLAMDMSTPLTSICTPQIEGKPEQIIERVYGNYYAQGSIYYELPIADMPDKEFIIVVHCEGELSSKRYPVPDTDTPWLVDVSAWIKPELLDKAYYGFTDRMEFLDAAGEPLQLRGVKPVNNRPLTLRELLVQGRYISVYGDADEVVLFQPSGDSVTRKFAIDPTR</sequence>
<keyword evidence="1" id="KW-0732">Signal</keyword>
<proteinExistence type="predicted"/>
<evidence type="ECO:0000313" key="3">
    <source>
        <dbReference type="Proteomes" id="UP001595621"/>
    </source>
</evidence>
<feature type="signal peptide" evidence="1">
    <location>
        <begin position="1"/>
        <end position="19"/>
    </location>
</feature>
<feature type="chain" id="PRO_5047381051" description="Lipoprotein" evidence="1">
    <location>
        <begin position="20"/>
        <end position="735"/>
    </location>
</feature>
<protein>
    <recommendedName>
        <fullName evidence="4">Lipoprotein</fullName>
    </recommendedName>
</protein>
<name>A0ABV7GAZ5_9GAMM</name>
<gene>
    <name evidence="2" type="ORF">ACFOE0_04445</name>
</gene>
<evidence type="ECO:0000256" key="1">
    <source>
        <dbReference type="SAM" id="SignalP"/>
    </source>
</evidence>
<dbReference type="RefSeq" id="WP_248935280.1">
    <property type="nucleotide sequence ID" value="NZ_JAKILF010000002.1"/>
</dbReference>